<feature type="coiled-coil region" evidence="1">
    <location>
        <begin position="271"/>
        <end position="309"/>
    </location>
</feature>
<accession>A0AAF0BGU5</accession>
<keyword evidence="2" id="KW-0812">Transmembrane</keyword>
<evidence type="ECO:0000313" key="4">
    <source>
        <dbReference type="Proteomes" id="UP001179600"/>
    </source>
</evidence>
<protein>
    <recommendedName>
        <fullName evidence="5">CAP-Gly protein</fullName>
    </recommendedName>
</protein>
<feature type="transmembrane region" description="Helical" evidence="2">
    <location>
        <begin position="98"/>
        <end position="123"/>
    </location>
</feature>
<evidence type="ECO:0000256" key="2">
    <source>
        <dbReference type="SAM" id="Phobius"/>
    </source>
</evidence>
<reference evidence="3" key="1">
    <citation type="submission" date="2023-01" db="EMBL/GenBank/DDBJ databases">
        <title>Oxazolidinone resistance genes in florfenicol resistant enterococci from beef cattle and veal calves at slaughter.</title>
        <authorList>
            <person name="Biggel M."/>
        </authorList>
    </citation>
    <scope>NUCLEOTIDE SEQUENCE</scope>
    <source>
        <strain evidence="3">K204-1</strain>
    </source>
</reference>
<feature type="transmembrane region" description="Helical" evidence="2">
    <location>
        <begin position="20"/>
        <end position="46"/>
    </location>
</feature>
<evidence type="ECO:0008006" key="5">
    <source>
        <dbReference type="Google" id="ProtNLM"/>
    </source>
</evidence>
<keyword evidence="1" id="KW-0175">Coiled coil</keyword>
<dbReference type="EMBL" id="CP116507">
    <property type="protein sequence ID" value="WCG23404.1"/>
    <property type="molecule type" value="Genomic_DNA"/>
</dbReference>
<sequence length="348" mass="36806">MRQNFRSYLGADEREAGYNLSWGSVIAGVVTFIALFFTLSLIGSAIGFGVADPTSNNPLDGVGTGLMIWTIITLALSFLGAGFISGVTARRVGLVHGFLTWGSSVIVMILLFSYLTVGAFSAVGSMLGNVTSAIGSGVETVASGSADAISKSFDKITDGMGDVDTKELEQNVNDVLKDTQIPELQPDYLKNELSAATDDVTAAGKELALHPENSDKIIDDLSNKLEDRAQTIGDAIDEQAIANEVAANTDLSQAEAEQATKNITDGLNKAVDETQTQLKNAGENIKQAKQDLDETIKDARETADDATNATAKASIWGFIAMVISLVIASYGGLLGANFVKDSRYENEM</sequence>
<evidence type="ECO:0000256" key="1">
    <source>
        <dbReference type="SAM" id="Coils"/>
    </source>
</evidence>
<proteinExistence type="predicted"/>
<gene>
    <name evidence="3" type="ORF">PML95_03945</name>
</gene>
<feature type="transmembrane region" description="Helical" evidence="2">
    <location>
        <begin position="315"/>
        <end position="339"/>
    </location>
</feature>
<dbReference type="GeneID" id="72385028"/>
<keyword evidence="2" id="KW-0472">Membrane</keyword>
<dbReference type="Proteomes" id="UP001179600">
    <property type="component" value="Chromosome"/>
</dbReference>
<evidence type="ECO:0000313" key="3">
    <source>
        <dbReference type="EMBL" id="WCG23404.1"/>
    </source>
</evidence>
<feature type="transmembrane region" description="Helical" evidence="2">
    <location>
        <begin position="66"/>
        <end position="86"/>
    </location>
</feature>
<name>A0AAF0BGU5_9ENTE</name>
<dbReference type="AlphaFoldDB" id="A0AAF0BGU5"/>
<organism evidence="3 4">
    <name type="scientific">Vagococcus lutrae</name>
    <dbReference type="NCBI Taxonomy" id="81947"/>
    <lineage>
        <taxon>Bacteria</taxon>
        <taxon>Bacillati</taxon>
        <taxon>Bacillota</taxon>
        <taxon>Bacilli</taxon>
        <taxon>Lactobacillales</taxon>
        <taxon>Enterococcaceae</taxon>
        <taxon>Vagococcus</taxon>
    </lineage>
</organism>
<dbReference type="RefSeq" id="WP_222317210.1">
    <property type="nucleotide sequence ID" value="NZ_CP081833.1"/>
</dbReference>
<keyword evidence="2" id="KW-1133">Transmembrane helix</keyword>